<dbReference type="InterPro" id="IPR050624">
    <property type="entry name" value="HTH-type_Tx_Regulator"/>
</dbReference>
<evidence type="ECO:0000256" key="2">
    <source>
        <dbReference type="PROSITE-ProRule" id="PRU00335"/>
    </source>
</evidence>
<proteinExistence type="predicted"/>
<evidence type="ECO:0000313" key="5">
    <source>
        <dbReference type="Proteomes" id="UP001306950"/>
    </source>
</evidence>
<dbReference type="PANTHER" id="PTHR43479">
    <property type="entry name" value="ACREF/ENVCD OPERON REPRESSOR-RELATED"/>
    <property type="match status" value="1"/>
</dbReference>
<evidence type="ECO:0000313" key="4">
    <source>
        <dbReference type="EMBL" id="MEF2969314.1"/>
    </source>
</evidence>
<dbReference type="Pfam" id="PF14278">
    <property type="entry name" value="TetR_C_8"/>
    <property type="match status" value="1"/>
</dbReference>
<keyword evidence="5" id="KW-1185">Reference proteome</keyword>
<comment type="caution">
    <text evidence="4">The sequence shown here is derived from an EMBL/GenBank/DDBJ whole genome shotgun (WGS) entry which is preliminary data.</text>
</comment>
<protein>
    <submittedName>
        <fullName evidence="4">TetR/AcrR family transcriptional regulator</fullName>
    </submittedName>
</protein>
<dbReference type="Proteomes" id="UP001306950">
    <property type="component" value="Unassembled WGS sequence"/>
</dbReference>
<keyword evidence="1 2" id="KW-0238">DNA-binding</keyword>
<reference evidence="4 5" key="1">
    <citation type="submission" date="2024-02" db="EMBL/GenBank/DDBJ databases">
        <title>A nitrogen-fixing paenibacillus bacterium.</title>
        <authorList>
            <person name="Zhang W.L."/>
            <person name="Chen S.F."/>
        </authorList>
    </citation>
    <scope>NUCLEOTIDE SEQUENCE [LARGE SCALE GENOMIC DNA]</scope>
    <source>
        <strain evidence="4 5">M1</strain>
    </source>
</reference>
<dbReference type="Gene3D" id="1.10.357.10">
    <property type="entry name" value="Tetracycline Repressor, domain 2"/>
    <property type="match status" value="1"/>
</dbReference>
<dbReference type="EMBL" id="JAZHPZ010000029">
    <property type="protein sequence ID" value="MEF2969314.1"/>
    <property type="molecule type" value="Genomic_DNA"/>
</dbReference>
<dbReference type="InterPro" id="IPR001647">
    <property type="entry name" value="HTH_TetR"/>
</dbReference>
<feature type="domain" description="HTH tetR-type" evidence="3">
    <location>
        <begin position="9"/>
        <end position="69"/>
    </location>
</feature>
<organism evidence="4 5">
    <name type="scientific">Paenibacillus haidiansis</name>
    <dbReference type="NCBI Taxonomy" id="1574488"/>
    <lineage>
        <taxon>Bacteria</taxon>
        <taxon>Bacillati</taxon>
        <taxon>Bacillota</taxon>
        <taxon>Bacilli</taxon>
        <taxon>Bacillales</taxon>
        <taxon>Paenibacillaceae</taxon>
        <taxon>Paenibacillus</taxon>
    </lineage>
</organism>
<evidence type="ECO:0000259" key="3">
    <source>
        <dbReference type="PROSITE" id="PS50977"/>
    </source>
</evidence>
<dbReference type="InterPro" id="IPR039532">
    <property type="entry name" value="TetR_C_Firmicutes"/>
</dbReference>
<dbReference type="PROSITE" id="PS50977">
    <property type="entry name" value="HTH_TETR_2"/>
    <property type="match status" value="1"/>
</dbReference>
<dbReference type="PANTHER" id="PTHR43479:SF11">
    <property type="entry name" value="ACREF_ENVCD OPERON REPRESSOR-RELATED"/>
    <property type="match status" value="1"/>
</dbReference>
<evidence type="ECO:0000256" key="1">
    <source>
        <dbReference type="ARBA" id="ARBA00023125"/>
    </source>
</evidence>
<name>A0ABU7W2A2_9BACL</name>
<dbReference type="SUPFAM" id="SSF46689">
    <property type="entry name" value="Homeodomain-like"/>
    <property type="match status" value="1"/>
</dbReference>
<accession>A0ABU7W2A2</accession>
<feature type="DNA-binding region" description="H-T-H motif" evidence="2">
    <location>
        <begin position="32"/>
        <end position="51"/>
    </location>
</feature>
<gene>
    <name evidence="4" type="ORF">V3851_26425</name>
</gene>
<sequence>MADKKVKNTYVKLQITNSLLDLLKTKELKAISISDLTSTAQVSRVSFYRNFDEKEDVLKEYLYKLVGDWYAESQESGSTSEDEILGSLFGHFSKNKDFYLLLSQRNLFYLLKDMLKELFGPKPEYPNFGAYVAAYFSYGLFGWIEEWFARGMQETAEEMTTLLKNRDLNQ</sequence>
<dbReference type="RefSeq" id="WP_331849404.1">
    <property type="nucleotide sequence ID" value="NZ_JAZHPZ010000029.1"/>
</dbReference>
<dbReference type="InterPro" id="IPR009057">
    <property type="entry name" value="Homeodomain-like_sf"/>
</dbReference>